<gene>
    <name evidence="1" type="ORF">OXX778_LOCUS22100</name>
</gene>
<accession>A0A814QNU0</accession>
<dbReference type="Proteomes" id="UP000663879">
    <property type="component" value="Unassembled WGS sequence"/>
</dbReference>
<protein>
    <recommendedName>
        <fullName evidence="3">DDE-1 domain-containing protein</fullName>
    </recommendedName>
</protein>
<reference evidence="1" key="1">
    <citation type="submission" date="2021-02" db="EMBL/GenBank/DDBJ databases">
        <authorList>
            <person name="Nowell W R."/>
        </authorList>
    </citation>
    <scope>NUCLEOTIDE SEQUENCE</scope>
    <source>
        <strain evidence="1">Ploen Becks lab</strain>
    </source>
</reference>
<dbReference type="EMBL" id="CAJNOC010008916">
    <property type="protein sequence ID" value="CAF1122360.1"/>
    <property type="molecule type" value="Genomic_DNA"/>
</dbReference>
<dbReference type="AlphaFoldDB" id="A0A814QNU0"/>
<evidence type="ECO:0008006" key="3">
    <source>
        <dbReference type="Google" id="ProtNLM"/>
    </source>
</evidence>
<evidence type="ECO:0000313" key="1">
    <source>
        <dbReference type="EMBL" id="CAF1122360.1"/>
    </source>
</evidence>
<keyword evidence="2" id="KW-1185">Reference proteome</keyword>
<sequence length="215" mass="25070">MEFKIFKLNTIHRSNKLYFAYYTKFFYYMRSNLRKTNPERKVCLIVDNASSHKHVELSNVVVKFFALNLVKFLFEKIENLNEFKLPELNDAIRMIRKAWNDVLVTTIVRCWDHCDILSTKNKPLESNCSDKFDSAAEFVNVEESESTNEELSDDEIIGLVLGKEEVESVTETTEPESLRPVFRDVLNSLEVIQKYTESSKSSEQMIDFLINLSLA</sequence>
<evidence type="ECO:0000313" key="2">
    <source>
        <dbReference type="Proteomes" id="UP000663879"/>
    </source>
</evidence>
<name>A0A814QNU0_9BILA</name>
<dbReference type="OrthoDB" id="10060191at2759"/>
<comment type="caution">
    <text evidence="1">The sequence shown here is derived from an EMBL/GenBank/DDBJ whole genome shotgun (WGS) entry which is preliminary data.</text>
</comment>
<proteinExistence type="predicted"/>
<organism evidence="1 2">
    <name type="scientific">Brachionus calyciflorus</name>
    <dbReference type="NCBI Taxonomy" id="104777"/>
    <lineage>
        <taxon>Eukaryota</taxon>
        <taxon>Metazoa</taxon>
        <taxon>Spiralia</taxon>
        <taxon>Gnathifera</taxon>
        <taxon>Rotifera</taxon>
        <taxon>Eurotatoria</taxon>
        <taxon>Monogononta</taxon>
        <taxon>Pseudotrocha</taxon>
        <taxon>Ploima</taxon>
        <taxon>Brachionidae</taxon>
        <taxon>Brachionus</taxon>
    </lineage>
</organism>